<dbReference type="InterPro" id="IPR006113">
    <property type="entry name" value="6PGDH_Gnd/GntZ"/>
</dbReference>
<dbReference type="SMART" id="SM01350">
    <property type="entry name" value="6PGD"/>
    <property type="match status" value="1"/>
</dbReference>
<dbReference type="FunFam" id="3.40.50.720:FF:000007">
    <property type="entry name" value="6-phosphogluconate dehydrogenase, decarboxylating"/>
    <property type="match status" value="1"/>
</dbReference>
<feature type="region of interest" description="Disordered" evidence="20">
    <location>
        <begin position="1711"/>
        <end position="1800"/>
    </location>
</feature>
<evidence type="ECO:0000259" key="21">
    <source>
        <dbReference type="SMART" id="SM01350"/>
    </source>
</evidence>
<evidence type="ECO:0000256" key="16">
    <source>
        <dbReference type="ARBA" id="ARBA00023204"/>
    </source>
</evidence>
<organism evidence="22 23">
    <name type="scientific">Symbiodinium necroappetens</name>
    <dbReference type="NCBI Taxonomy" id="1628268"/>
    <lineage>
        <taxon>Eukaryota</taxon>
        <taxon>Sar</taxon>
        <taxon>Alveolata</taxon>
        <taxon>Dinophyceae</taxon>
        <taxon>Suessiales</taxon>
        <taxon>Symbiodiniaceae</taxon>
        <taxon>Symbiodinium</taxon>
    </lineage>
</organism>
<dbReference type="InterPro" id="IPR006197">
    <property type="entry name" value="Peptidase_S24_LexA"/>
</dbReference>
<comment type="subunit">
    <text evidence="4">Homodimer.</text>
</comment>
<feature type="compositionally biased region" description="Basic and acidic residues" evidence="20">
    <location>
        <begin position="1751"/>
        <end position="1780"/>
    </location>
</feature>
<dbReference type="EMBL" id="CAJNJA010005752">
    <property type="protein sequence ID" value="CAE7197843.1"/>
    <property type="molecule type" value="Genomic_DNA"/>
</dbReference>
<name>A0A812JCT8_9DINO</name>
<dbReference type="GO" id="GO:0003677">
    <property type="term" value="F:DNA binding"/>
    <property type="evidence" value="ECO:0007669"/>
    <property type="project" value="UniProtKB-KW"/>
</dbReference>
<evidence type="ECO:0000256" key="20">
    <source>
        <dbReference type="SAM" id="MobiDB-lite"/>
    </source>
</evidence>
<comment type="pathway">
    <text evidence="1 18">Carbohydrate degradation; pentose phosphate pathway; D-ribulose 5-phosphate from D-glucose 6-phosphate (oxidative stage): step 3/3.</text>
</comment>
<dbReference type="Pfam" id="PF00393">
    <property type="entry name" value="6PGD"/>
    <property type="match status" value="1"/>
</dbReference>
<comment type="caution">
    <text evidence="22">The sequence shown here is derived from an EMBL/GenBank/DDBJ whole genome shotgun (WGS) entry which is preliminary data.</text>
</comment>
<dbReference type="PRINTS" id="PR00076">
    <property type="entry name" value="6PGDHDRGNASE"/>
</dbReference>
<keyword evidence="16" id="KW-0234">DNA repair</keyword>
<keyword evidence="10 18" id="KW-0560">Oxidoreductase</keyword>
<dbReference type="PANTHER" id="PTHR11811">
    <property type="entry name" value="6-PHOSPHOGLUCONATE DEHYDROGENASE"/>
    <property type="match status" value="1"/>
</dbReference>
<gene>
    <name evidence="22" type="primary">gndA</name>
    <name evidence="22" type="ORF">SNEC2469_LOCUS1422</name>
</gene>
<dbReference type="GO" id="GO:0004252">
    <property type="term" value="F:serine-type endopeptidase activity"/>
    <property type="evidence" value="ECO:0007669"/>
    <property type="project" value="InterPro"/>
</dbReference>
<keyword evidence="12 18" id="KW-0311">Gluconate utilization</keyword>
<evidence type="ECO:0000256" key="9">
    <source>
        <dbReference type="ARBA" id="ARBA00022813"/>
    </source>
</evidence>
<protein>
    <recommendedName>
        <fullName evidence="18">6-phosphogluconate dehydrogenase, decarboxylating</fullName>
        <ecNumber evidence="18">1.1.1.44</ecNumber>
    </recommendedName>
</protein>
<evidence type="ECO:0000256" key="4">
    <source>
        <dbReference type="ARBA" id="ARBA00011738"/>
    </source>
</evidence>
<keyword evidence="15" id="KW-0804">Transcription</keyword>
<evidence type="ECO:0000256" key="14">
    <source>
        <dbReference type="ARBA" id="ARBA00023126"/>
    </source>
</evidence>
<evidence type="ECO:0000256" key="11">
    <source>
        <dbReference type="ARBA" id="ARBA00023015"/>
    </source>
</evidence>
<dbReference type="GO" id="GO:0006508">
    <property type="term" value="P:proteolysis"/>
    <property type="evidence" value="ECO:0007669"/>
    <property type="project" value="InterPro"/>
</dbReference>
<dbReference type="Gene3D" id="1.10.10.10">
    <property type="entry name" value="Winged helix-like DNA-binding domain superfamily/Winged helix DNA-binding domain"/>
    <property type="match status" value="1"/>
</dbReference>
<dbReference type="Pfam" id="PF01726">
    <property type="entry name" value="LexA_DNA_bind"/>
    <property type="match status" value="1"/>
</dbReference>
<dbReference type="InterPro" id="IPR006200">
    <property type="entry name" value="LexA"/>
</dbReference>
<evidence type="ECO:0000256" key="3">
    <source>
        <dbReference type="ARBA" id="ARBA00008419"/>
    </source>
</evidence>
<keyword evidence="9 19" id="KW-0068">Autocatalytic cleavage</keyword>
<dbReference type="InterPro" id="IPR006183">
    <property type="entry name" value="Pgluconate_DH"/>
</dbReference>
<dbReference type="InterPro" id="IPR006114">
    <property type="entry name" value="6PGDH_C"/>
</dbReference>
<dbReference type="Gene3D" id="1.20.5.320">
    <property type="entry name" value="6-Phosphogluconate Dehydrogenase, domain 3"/>
    <property type="match status" value="1"/>
</dbReference>
<feature type="non-terminal residue" evidence="22">
    <location>
        <position position="1"/>
    </location>
</feature>
<evidence type="ECO:0000256" key="10">
    <source>
        <dbReference type="ARBA" id="ARBA00023002"/>
    </source>
</evidence>
<dbReference type="Pfam" id="PF00717">
    <property type="entry name" value="Peptidase_S24"/>
    <property type="match status" value="1"/>
</dbReference>
<feature type="domain" description="6-phosphogluconate dehydrogenase C-terminal" evidence="21">
    <location>
        <begin position="1325"/>
        <end position="1622"/>
    </location>
</feature>
<keyword evidence="5" id="KW-0678">Repressor</keyword>
<evidence type="ECO:0000256" key="13">
    <source>
        <dbReference type="ARBA" id="ARBA00023125"/>
    </source>
</evidence>
<sequence>TPGPRLKESAMFKRLASQRTKRRAGRARTRRGLTGVLAMMFLIMFASLATAMAVVSKGNLRTADTHRRVGRAQAATDAALEIAQRRLEDATARFLVAKGEITPAYALQLWSGTYPSTPVVTVLPPVDGSAEAALPGGIREALENRFDADEAANIEATISLPSPPTDWIVARPIGLDRDANGDIVSAAQITYLPPDANGDVLVVATGYEWDWVQQRWMTRTAQQRFGLSKRVEHAILAPSRIMIGRNVQVDGPLGARYNSQALDTLDGPPLVVKSDFLGINATLDSKLEDFYAAVLTDDTDGDNRLRELHATESSSLASLNAEDYDGDTLGDLAFQDETLDGTVDEFDIFLKHYDANGDGKVVLSDALTQGTPHAGQTAEFTADDALALLIDSGNPDRNRNGRFNGRFTAGAWDFGTFKDNNGDGTIDASDVDADDVTLGYRDGAIDRRDVYAKIRGHVTFRADRADWESSTGFDGETVLDYQRDVQGAIRAGEEQPVSFSATDEELPAISADSFNDATATLITLADGDDFATQVAAQGGSTETKIESTPFGSPTPADYYERPVYRNMVFRDVVIPMGTNGLFIDCEFIGVTRIECYQDNTHDSWIFYGHERLDTETGTLSVTYPPPPAISDAQLDKSYADPAQPGYDALPDPLIVSVDLDGDGTANDQCTNTKLITNNIRFHDCLFVGAIVSDKPTSFHAVRAKLQFTGATRFASVHPTLPDDPAYNPESSDMEAISRSSMMLPNYSVDIGTNNSPPTQDVRLSGAIIAGVLDVRGNAEIEGAILTTFEPVYGSDPLSIYGEPVGNPANYNITLGYFGPDDGDGEGIDLTSLSDLDGDGNVDIGWDSARDATGALIPVAGFSGTHDDAWYDGVPDTDADIDPGNFVRRAITFEGYGSVKLMYDPDLILPDGLATPRRRRAGFSLVEALIAIAISGALLAASAVALDTMFKSYEQTTDSASTHIVSRIVMNRVLGMVRTGVDFAPVPDDVLDADDNPLACDYFEFQSADNETTRIEFRLVGEAANLRIWQPGGTPDPAYTPAQLPGEIWYVREQADGTLLDEQLLLSGVQSCVFTLTYDIGPRLRRATIDFVIEADPEEEITVAADSVPQTVRLVASAARMSSNQLSDVGLVGLAVMGQNLVLNMADHGFRVSVYNRTTSKMTEFVEANPPKAFGDTGGCVVGQAELADFVQSIKKPRRIVILVQAGKATDAVIDGLVPLLDKGDLIIDGGNAQWEDTIRREKALTEKGLLFVGSGVSGGEEGARFGPSLMPGGKPESWELLKPIWTAIAAKVDPKTGKPIEGAAPAKPVKGGEACTSYIGPDGAGHYVKMVHNGIEYADMQMICEAYDLMQRVAGMTPSAISDVFHDWNGGDLDSFLIEITADILKQADPRTGKPFVDIVLDTAGQKGTGRWTSISSLDFGVPANTIAEAVFARALSAIKEERVAASKIIKSSADPAKALGAMFDDAESFVSAVGQALYCAKICSYAQGFQLMRAASEHYGWSLNFGEIASIFRGGCIIRARFLQKITEAYEKDANLANLLLDPYFAGVIAKSEDAWRKVCAVACMAGVPSPAFGSALAYYDGYRTARVPANLLQAQRDYFGAHTYERVDEPRGKFFHLDWPASPRVESEADVVAARLETLPELEHHRVLVGASDRVLVHPFRDFDDRALLRAEKDLRAIRRHAQLAQERESRGDHLAELGLFALVRLERGNDDSSHGPAPRSGAGHDAESSYVPSDGGALVVEEGSASASDRRWSGDAWERQNDGRHNSRGDDQNDRRAAGRSQARVNPGAGHGSPHAESVSAMFTELAVAAGYALSAERASEQQHGILCRAPAMNLTPKQLKILQLIRDSRVRHGYSPTMQELADELGVSKVTVFEHVEALIKKGALVREPNKARSLSIAEGVALPDEETPLRFPLVGKIAAGYPIEKFEDTDTLDLAELFGDRLRQSGGSFALRVDGDSMKDEGIFDGDYVIIERRSSASNGDRVVALLPNGETTLKTFFKEGDHIRLQPANDDFEPIIVKDCKIQGIVTGVLRRY</sequence>
<feature type="compositionally biased region" description="Basic and acidic residues" evidence="20">
    <location>
        <begin position="1"/>
        <end position="11"/>
    </location>
</feature>
<dbReference type="HAMAP" id="MF_00015">
    <property type="entry name" value="LexA"/>
    <property type="match status" value="1"/>
</dbReference>
<evidence type="ECO:0000313" key="22">
    <source>
        <dbReference type="EMBL" id="CAE7197843.1"/>
    </source>
</evidence>
<dbReference type="GO" id="GO:0019521">
    <property type="term" value="P:D-gluconate metabolic process"/>
    <property type="evidence" value="ECO:0007669"/>
    <property type="project" value="UniProtKB-KW"/>
</dbReference>
<evidence type="ECO:0000256" key="15">
    <source>
        <dbReference type="ARBA" id="ARBA00023163"/>
    </source>
</evidence>
<evidence type="ECO:0000256" key="7">
    <source>
        <dbReference type="ARBA" id="ARBA00022763"/>
    </source>
</evidence>
<dbReference type="Gene3D" id="2.10.109.10">
    <property type="entry name" value="Umud Fragment, subunit A"/>
    <property type="match status" value="1"/>
</dbReference>
<evidence type="ECO:0000313" key="23">
    <source>
        <dbReference type="Proteomes" id="UP000601435"/>
    </source>
</evidence>
<reference evidence="22" key="1">
    <citation type="submission" date="2021-02" db="EMBL/GenBank/DDBJ databases">
        <authorList>
            <person name="Dougan E. K."/>
            <person name="Rhodes N."/>
            <person name="Thang M."/>
            <person name="Chan C."/>
        </authorList>
    </citation>
    <scope>NUCLEOTIDE SEQUENCE</scope>
</reference>
<dbReference type="PROSITE" id="PS00409">
    <property type="entry name" value="PROKAR_NTER_METHYL"/>
    <property type="match status" value="1"/>
</dbReference>
<dbReference type="InterPro" id="IPR036291">
    <property type="entry name" value="NAD(P)-bd_dom_sf"/>
</dbReference>
<evidence type="ECO:0000256" key="2">
    <source>
        <dbReference type="ARBA" id="ARBA00007484"/>
    </source>
</evidence>
<keyword evidence="13" id="KW-0238">DNA-binding</keyword>
<dbReference type="GO" id="GO:0006098">
    <property type="term" value="P:pentose-phosphate shunt"/>
    <property type="evidence" value="ECO:0007669"/>
    <property type="project" value="UniProtKB-UniPathway"/>
</dbReference>
<dbReference type="Gene3D" id="1.10.1040.10">
    <property type="entry name" value="N-(1-d-carboxylethyl)-l-norvaline Dehydrogenase, domain 2"/>
    <property type="match status" value="1"/>
</dbReference>
<comment type="similarity">
    <text evidence="2 19">Belongs to the peptidase S24 family.</text>
</comment>
<keyword evidence="18" id="KW-0521">NADP</keyword>
<dbReference type="InterPro" id="IPR012902">
    <property type="entry name" value="N_methyl_site"/>
</dbReference>
<dbReference type="InterPro" id="IPR036390">
    <property type="entry name" value="WH_DNA-bd_sf"/>
</dbReference>
<dbReference type="InterPro" id="IPR006184">
    <property type="entry name" value="6PGdom_BS"/>
</dbReference>
<dbReference type="FunFam" id="1.10.1040.10:FF:000002">
    <property type="entry name" value="6-phosphogluconate dehydrogenase, decarboxylating"/>
    <property type="match status" value="1"/>
</dbReference>
<evidence type="ECO:0000256" key="19">
    <source>
        <dbReference type="RuleBase" id="RU003991"/>
    </source>
</evidence>
<dbReference type="GO" id="GO:0050661">
    <property type="term" value="F:NADP binding"/>
    <property type="evidence" value="ECO:0007669"/>
    <property type="project" value="InterPro"/>
</dbReference>
<dbReference type="NCBIfam" id="NF006765">
    <property type="entry name" value="PRK09287.1"/>
    <property type="match status" value="1"/>
</dbReference>
<dbReference type="OrthoDB" id="434986at2759"/>
<dbReference type="SUPFAM" id="SSF51306">
    <property type="entry name" value="LexA/Signal peptidase"/>
    <property type="match status" value="1"/>
</dbReference>
<dbReference type="GO" id="GO:0006281">
    <property type="term" value="P:DNA repair"/>
    <property type="evidence" value="ECO:0007669"/>
    <property type="project" value="UniProtKB-KW"/>
</dbReference>
<dbReference type="SUPFAM" id="SSF51735">
    <property type="entry name" value="NAD(P)-binding Rossmann-fold domains"/>
    <property type="match status" value="1"/>
</dbReference>
<dbReference type="InterPro" id="IPR008927">
    <property type="entry name" value="6-PGluconate_DH-like_C_sf"/>
</dbReference>
<dbReference type="Gene3D" id="3.40.50.720">
    <property type="entry name" value="NAD(P)-binding Rossmann-like Domain"/>
    <property type="match status" value="1"/>
</dbReference>
<dbReference type="InterPro" id="IPR006199">
    <property type="entry name" value="LexA_DNA-bd_dom"/>
</dbReference>
<evidence type="ECO:0000256" key="8">
    <source>
        <dbReference type="ARBA" id="ARBA00022801"/>
    </source>
</evidence>
<feature type="region of interest" description="Disordered" evidence="20">
    <location>
        <begin position="1"/>
        <end position="28"/>
    </location>
</feature>
<feature type="compositionally biased region" description="Basic residues" evidence="20">
    <location>
        <begin position="19"/>
        <end position="28"/>
    </location>
</feature>
<evidence type="ECO:0000256" key="18">
    <source>
        <dbReference type="RuleBase" id="RU000485"/>
    </source>
</evidence>
<keyword evidence="8 19" id="KW-0378">Hydrolase</keyword>
<dbReference type="UniPathway" id="UPA00115">
    <property type="reaction ID" value="UER00410"/>
</dbReference>
<dbReference type="Proteomes" id="UP000601435">
    <property type="component" value="Unassembled WGS sequence"/>
</dbReference>
<dbReference type="GO" id="GO:0006260">
    <property type="term" value="P:DNA replication"/>
    <property type="evidence" value="ECO:0007669"/>
    <property type="project" value="UniProtKB-KW"/>
</dbReference>
<dbReference type="GO" id="GO:0004616">
    <property type="term" value="F:phosphogluconate dehydrogenase (decarboxylating) activity"/>
    <property type="evidence" value="ECO:0007669"/>
    <property type="project" value="UniProtKB-EC"/>
</dbReference>
<dbReference type="SUPFAM" id="SSF46785">
    <property type="entry name" value="Winged helix' DNA-binding domain"/>
    <property type="match status" value="1"/>
</dbReference>
<dbReference type="NCBIfam" id="TIGR00498">
    <property type="entry name" value="lexA"/>
    <property type="match status" value="1"/>
</dbReference>
<accession>A0A812JCT8</accession>
<dbReference type="CDD" id="cd06529">
    <property type="entry name" value="S24_LexA-like"/>
    <property type="match status" value="1"/>
</dbReference>
<evidence type="ECO:0000256" key="6">
    <source>
        <dbReference type="ARBA" id="ARBA00022705"/>
    </source>
</evidence>
<keyword evidence="17" id="KW-0742">SOS response</keyword>
<comment type="similarity">
    <text evidence="3 18">Belongs to the 6-phosphogluconate dehydrogenase family.</text>
</comment>
<dbReference type="InterPro" id="IPR036286">
    <property type="entry name" value="LexA/Signal_pep-like_sf"/>
</dbReference>
<dbReference type="PROSITE" id="PS00461">
    <property type="entry name" value="6PGD"/>
    <property type="match status" value="1"/>
</dbReference>
<keyword evidence="14 18" id="KW-0570">Pentose shunt</keyword>
<evidence type="ECO:0000256" key="17">
    <source>
        <dbReference type="ARBA" id="ARBA00023236"/>
    </source>
</evidence>
<dbReference type="InterPro" id="IPR015927">
    <property type="entry name" value="Peptidase_S24_S26A/B/C"/>
</dbReference>
<evidence type="ECO:0000256" key="12">
    <source>
        <dbReference type="ARBA" id="ARBA00023064"/>
    </source>
</evidence>
<dbReference type="PROSITE" id="PS00018">
    <property type="entry name" value="EF_HAND_1"/>
    <property type="match status" value="1"/>
</dbReference>
<dbReference type="PRINTS" id="PR00726">
    <property type="entry name" value="LEXASERPTASE"/>
</dbReference>
<dbReference type="Pfam" id="PF03446">
    <property type="entry name" value="NAD_binding_2"/>
    <property type="match status" value="1"/>
</dbReference>
<proteinExistence type="inferred from homology"/>
<dbReference type="InterPro" id="IPR036388">
    <property type="entry name" value="WH-like_DNA-bd_sf"/>
</dbReference>
<dbReference type="InterPro" id="IPR039418">
    <property type="entry name" value="LexA-like"/>
</dbReference>
<comment type="catalytic activity">
    <reaction evidence="18">
        <text>6-phospho-D-gluconate + NADP(+) = D-ribulose 5-phosphate + CO2 + NADPH</text>
        <dbReference type="Rhea" id="RHEA:10116"/>
        <dbReference type="ChEBI" id="CHEBI:16526"/>
        <dbReference type="ChEBI" id="CHEBI:57783"/>
        <dbReference type="ChEBI" id="CHEBI:58121"/>
        <dbReference type="ChEBI" id="CHEBI:58349"/>
        <dbReference type="ChEBI" id="CHEBI:58759"/>
        <dbReference type="EC" id="1.1.1.44"/>
    </reaction>
</comment>
<keyword evidence="23" id="KW-1185">Reference proteome</keyword>
<dbReference type="Pfam" id="PF07963">
    <property type="entry name" value="N_methyl"/>
    <property type="match status" value="1"/>
</dbReference>
<dbReference type="InterPro" id="IPR006115">
    <property type="entry name" value="6PGDH_NADP-bd"/>
</dbReference>
<dbReference type="InterPro" id="IPR018247">
    <property type="entry name" value="EF_Hand_1_Ca_BS"/>
</dbReference>
<evidence type="ECO:0000256" key="1">
    <source>
        <dbReference type="ARBA" id="ARBA00004874"/>
    </source>
</evidence>
<evidence type="ECO:0000256" key="5">
    <source>
        <dbReference type="ARBA" id="ARBA00022491"/>
    </source>
</evidence>
<dbReference type="InterPro" id="IPR013328">
    <property type="entry name" value="6PGD_dom2"/>
</dbReference>
<keyword evidence="11" id="KW-0805">Transcription regulation</keyword>
<dbReference type="SUPFAM" id="SSF48179">
    <property type="entry name" value="6-phosphogluconate dehydrogenase C-terminal domain-like"/>
    <property type="match status" value="1"/>
</dbReference>
<dbReference type="GO" id="GO:0045892">
    <property type="term" value="P:negative regulation of DNA-templated transcription"/>
    <property type="evidence" value="ECO:0007669"/>
    <property type="project" value="InterPro"/>
</dbReference>
<keyword evidence="7" id="KW-0227">DNA damage</keyword>
<keyword evidence="6" id="KW-0235">DNA replication</keyword>
<dbReference type="NCBIfam" id="TIGR00873">
    <property type="entry name" value="gnd"/>
    <property type="match status" value="1"/>
</dbReference>
<dbReference type="EC" id="1.1.1.44" evidence="18"/>